<sequence>KEIVKWLDVVEVNSNFDKAREKCHPGTGQWFLQSGAFERFKDGVGECLWLHGIPGAGKTILSYVVFLRCTGGLRNHVESKPNTGLAYFFFSYTDKAKQNTFNMLSSIAAQLAQRIAHIPPRVVTLYNNNKTRPPSSVVLEIIARLARCFQQTYIVLDALDE</sequence>
<gene>
    <name evidence="3" type="ORF">M422DRAFT_108661</name>
</gene>
<feature type="non-terminal residue" evidence="3">
    <location>
        <position position="1"/>
    </location>
</feature>
<dbReference type="Proteomes" id="UP000054279">
    <property type="component" value="Unassembled WGS sequence"/>
</dbReference>
<dbReference type="Pfam" id="PF24883">
    <property type="entry name" value="NPHP3_N"/>
    <property type="match status" value="1"/>
</dbReference>
<dbReference type="PANTHER" id="PTHR10039:SF16">
    <property type="entry name" value="GPI INOSITOL-DEACYLASE"/>
    <property type="match status" value="1"/>
</dbReference>
<dbReference type="OrthoDB" id="448455at2759"/>
<dbReference type="Gene3D" id="3.40.50.300">
    <property type="entry name" value="P-loop containing nucleotide triphosphate hydrolases"/>
    <property type="match status" value="1"/>
</dbReference>
<dbReference type="InterPro" id="IPR027417">
    <property type="entry name" value="P-loop_NTPase"/>
</dbReference>
<proteinExistence type="predicted"/>
<dbReference type="EMBL" id="KN837122">
    <property type="protein sequence ID" value="KIJ43594.1"/>
    <property type="molecule type" value="Genomic_DNA"/>
</dbReference>
<organism evidence="3 4">
    <name type="scientific">Sphaerobolus stellatus (strain SS14)</name>
    <dbReference type="NCBI Taxonomy" id="990650"/>
    <lineage>
        <taxon>Eukaryota</taxon>
        <taxon>Fungi</taxon>
        <taxon>Dikarya</taxon>
        <taxon>Basidiomycota</taxon>
        <taxon>Agaricomycotina</taxon>
        <taxon>Agaricomycetes</taxon>
        <taxon>Phallomycetidae</taxon>
        <taxon>Geastrales</taxon>
        <taxon>Sphaerobolaceae</taxon>
        <taxon>Sphaerobolus</taxon>
    </lineage>
</organism>
<keyword evidence="4" id="KW-1185">Reference proteome</keyword>
<evidence type="ECO:0000259" key="2">
    <source>
        <dbReference type="Pfam" id="PF24883"/>
    </source>
</evidence>
<feature type="non-terminal residue" evidence="3">
    <location>
        <position position="161"/>
    </location>
</feature>
<accession>A0A0C9V9D3</accession>
<dbReference type="PANTHER" id="PTHR10039">
    <property type="entry name" value="AMELOGENIN"/>
    <property type="match status" value="1"/>
</dbReference>
<dbReference type="HOGENOM" id="CLU_000288_34_5_1"/>
<keyword evidence="1" id="KW-0677">Repeat</keyword>
<name>A0A0C9V9D3_SPHS4</name>
<evidence type="ECO:0000256" key="1">
    <source>
        <dbReference type="ARBA" id="ARBA00022737"/>
    </source>
</evidence>
<protein>
    <recommendedName>
        <fullName evidence="2">Nephrocystin 3-like N-terminal domain-containing protein</fullName>
    </recommendedName>
</protein>
<evidence type="ECO:0000313" key="3">
    <source>
        <dbReference type="EMBL" id="KIJ43594.1"/>
    </source>
</evidence>
<dbReference type="InterPro" id="IPR056884">
    <property type="entry name" value="NPHP3-like_N"/>
</dbReference>
<reference evidence="3 4" key="1">
    <citation type="submission" date="2014-06" db="EMBL/GenBank/DDBJ databases">
        <title>Evolutionary Origins and Diversification of the Mycorrhizal Mutualists.</title>
        <authorList>
            <consortium name="DOE Joint Genome Institute"/>
            <consortium name="Mycorrhizal Genomics Consortium"/>
            <person name="Kohler A."/>
            <person name="Kuo A."/>
            <person name="Nagy L.G."/>
            <person name="Floudas D."/>
            <person name="Copeland A."/>
            <person name="Barry K.W."/>
            <person name="Cichocki N."/>
            <person name="Veneault-Fourrey C."/>
            <person name="LaButti K."/>
            <person name="Lindquist E.A."/>
            <person name="Lipzen A."/>
            <person name="Lundell T."/>
            <person name="Morin E."/>
            <person name="Murat C."/>
            <person name="Riley R."/>
            <person name="Ohm R."/>
            <person name="Sun H."/>
            <person name="Tunlid A."/>
            <person name="Henrissat B."/>
            <person name="Grigoriev I.V."/>
            <person name="Hibbett D.S."/>
            <person name="Martin F."/>
        </authorList>
    </citation>
    <scope>NUCLEOTIDE SEQUENCE [LARGE SCALE GENOMIC DNA]</scope>
    <source>
        <strain evidence="3 4">SS14</strain>
    </source>
</reference>
<evidence type="ECO:0000313" key="4">
    <source>
        <dbReference type="Proteomes" id="UP000054279"/>
    </source>
</evidence>
<dbReference type="AlphaFoldDB" id="A0A0C9V9D3"/>
<feature type="domain" description="Nephrocystin 3-like N-terminal" evidence="2">
    <location>
        <begin position="26"/>
        <end position="161"/>
    </location>
</feature>